<reference evidence="1 2" key="1">
    <citation type="journal article" date="2013" name="Genome Announc.">
        <title>Complete Genome Sequence of Glaciecola psychrophila Strain 170T.</title>
        <authorList>
            <person name="Yin J."/>
            <person name="Chen J."/>
            <person name="Liu G."/>
            <person name="Yu Y."/>
            <person name="Song L."/>
            <person name="Wang X."/>
            <person name="Qu X."/>
        </authorList>
    </citation>
    <scope>NUCLEOTIDE SEQUENCE [LARGE SCALE GENOMIC DNA]</scope>
    <source>
        <strain evidence="1 2">170</strain>
    </source>
</reference>
<dbReference type="eggNOG" id="ENOG5032W4I">
    <property type="taxonomic scope" value="Bacteria"/>
</dbReference>
<sequence>MTNLQEHGEYVAGRSQQTIMFAARGPWNDETLVNGSKEMGQNIQQLNLSEPWGFISCLFGESLMPPSAYNIFVKQTLIRKSMGMRCLAVVIQDSDITNTIMNQLTKAYEHAGINFAFLNDLNSAISWLKEHEIAMDHQEVTHFFQQNLFFRSHHN</sequence>
<accession>K7A9G8</accession>
<evidence type="ECO:0008006" key="3">
    <source>
        <dbReference type="Google" id="ProtNLM"/>
    </source>
</evidence>
<proteinExistence type="predicted"/>
<organism evidence="1 2">
    <name type="scientific">Paraglaciecola psychrophila 170</name>
    <dbReference type="NCBI Taxonomy" id="1129794"/>
    <lineage>
        <taxon>Bacteria</taxon>
        <taxon>Pseudomonadati</taxon>
        <taxon>Pseudomonadota</taxon>
        <taxon>Gammaproteobacteria</taxon>
        <taxon>Alteromonadales</taxon>
        <taxon>Alteromonadaceae</taxon>
        <taxon>Paraglaciecola</taxon>
    </lineage>
</organism>
<keyword evidence="2" id="KW-1185">Reference proteome</keyword>
<dbReference type="KEGG" id="gps:C427_1861"/>
<dbReference type="STRING" id="1129794.C427_1861"/>
<evidence type="ECO:0000313" key="2">
    <source>
        <dbReference type="Proteomes" id="UP000011864"/>
    </source>
</evidence>
<dbReference type="Proteomes" id="UP000011864">
    <property type="component" value="Chromosome"/>
</dbReference>
<evidence type="ECO:0000313" key="1">
    <source>
        <dbReference type="EMBL" id="AGH43970.1"/>
    </source>
</evidence>
<dbReference type="OrthoDB" id="6331718at2"/>
<dbReference type="EMBL" id="CP003837">
    <property type="protein sequence ID" value="AGH43970.1"/>
    <property type="molecule type" value="Genomic_DNA"/>
</dbReference>
<gene>
    <name evidence="1" type="ORF">C427_1861</name>
</gene>
<dbReference type="PATRIC" id="fig|1129794.4.peg.1843"/>
<protein>
    <recommendedName>
        <fullName evidence="3">STAS/SEC14 domain-containing protein</fullName>
    </recommendedName>
</protein>
<dbReference type="HOGENOM" id="CLU_1755013_0_0_6"/>
<name>K7A9G8_9ALTE</name>
<dbReference type="RefSeq" id="WP_007637574.1">
    <property type="nucleotide sequence ID" value="NC_020514.1"/>
</dbReference>
<dbReference type="AlphaFoldDB" id="K7A9G8"/>